<dbReference type="InterPro" id="IPR013766">
    <property type="entry name" value="Thioredoxin_domain"/>
</dbReference>
<dbReference type="Pfam" id="PF02630">
    <property type="entry name" value="SCO1-SenC"/>
    <property type="match status" value="1"/>
</dbReference>
<comment type="similarity">
    <text evidence="1">Belongs to the SCO1/2 family.</text>
</comment>
<dbReference type="PANTHER" id="PTHR12151:SF25">
    <property type="entry name" value="LINALOOL DEHYDRATASE_ISOMERASE DOMAIN-CONTAINING PROTEIN"/>
    <property type="match status" value="1"/>
</dbReference>
<keyword evidence="5" id="KW-1133">Transmembrane helix</keyword>
<dbReference type="Gene3D" id="3.40.30.10">
    <property type="entry name" value="Glutaredoxin"/>
    <property type="match status" value="1"/>
</dbReference>
<evidence type="ECO:0000256" key="4">
    <source>
        <dbReference type="PIRSR" id="PIRSR603782-2"/>
    </source>
</evidence>
<keyword evidence="2 3" id="KW-0186">Copper</keyword>
<dbReference type="AlphaFoldDB" id="A0A1G6C5U0"/>
<evidence type="ECO:0000256" key="5">
    <source>
        <dbReference type="SAM" id="Phobius"/>
    </source>
</evidence>
<dbReference type="STRING" id="665467.SAMN02982931_02100"/>
<feature type="binding site" evidence="3">
    <location>
        <position position="163"/>
    </location>
    <ligand>
        <name>Cu cation</name>
        <dbReference type="ChEBI" id="CHEBI:23378"/>
    </ligand>
</feature>
<evidence type="ECO:0000313" key="8">
    <source>
        <dbReference type="Proteomes" id="UP000199071"/>
    </source>
</evidence>
<keyword evidence="5" id="KW-0812">Transmembrane</keyword>
<dbReference type="SUPFAM" id="SSF52833">
    <property type="entry name" value="Thioredoxin-like"/>
    <property type="match status" value="1"/>
</dbReference>
<keyword evidence="8" id="KW-1185">Reference proteome</keyword>
<feature type="binding site" evidence="3">
    <location>
        <position position="75"/>
    </location>
    <ligand>
        <name>Cu cation</name>
        <dbReference type="ChEBI" id="CHEBI:23378"/>
    </ligand>
</feature>
<evidence type="ECO:0000313" key="7">
    <source>
        <dbReference type="EMBL" id="SDB28269.1"/>
    </source>
</evidence>
<evidence type="ECO:0000259" key="6">
    <source>
        <dbReference type="PROSITE" id="PS51352"/>
    </source>
</evidence>
<organism evidence="7 8">
    <name type="scientific">Bauldia litoralis</name>
    <dbReference type="NCBI Taxonomy" id="665467"/>
    <lineage>
        <taxon>Bacteria</taxon>
        <taxon>Pseudomonadati</taxon>
        <taxon>Pseudomonadota</taxon>
        <taxon>Alphaproteobacteria</taxon>
        <taxon>Hyphomicrobiales</taxon>
        <taxon>Kaistiaceae</taxon>
        <taxon>Bauldia</taxon>
    </lineage>
</organism>
<name>A0A1G6C5U0_9HYPH</name>
<gene>
    <name evidence="7" type="ORF">SAMN02982931_02100</name>
</gene>
<reference evidence="7 8" key="1">
    <citation type="submission" date="2016-10" db="EMBL/GenBank/DDBJ databases">
        <authorList>
            <person name="de Groot N.N."/>
        </authorList>
    </citation>
    <scope>NUCLEOTIDE SEQUENCE [LARGE SCALE GENOMIC DNA]</scope>
    <source>
        <strain evidence="7 8">ATCC 35022</strain>
    </source>
</reference>
<dbReference type="InterPro" id="IPR003782">
    <property type="entry name" value="SCO1/SenC"/>
</dbReference>
<keyword evidence="5" id="KW-0472">Membrane</keyword>
<feature type="disulfide bond" description="Redox-active" evidence="4">
    <location>
        <begin position="75"/>
        <end position="79"/>
    </location>
</feature>
<keyword evidence="3" id="KW-0479">Metal-binding</keyword>
<dbReference type="EMBL" id="FMXQ01000004">
    <property type="protein sequence ID" value="SDB28269.1"/>
    <property type="molecule type" value="Genomic_DNA"/>
</dbReference>
<proteinExistence type="inferred from homology"/>
<dbReference type="RefSeq" id="WP_090876393.1">
    <property type="nucleotide sequence ID" value="NZ_FMXQ01000004.1"/>
</dbReference>
<dbReference type="PROSITE" id="PS51352">
    <property type="entry name" value="THIOREDOXIN_2"/>
    <property type="match status" value="1"/>
</dbReference>
<feature type="binding site" evidence="3">
    <location>
        <position position="79"/>
    </location>
    <ligand>
        <name>Cu cation</name>
        <dbReference type="ChEBI" id="CHEBI:23378"/>
    </ligand>
</feature>
<evidence type="ECO:0000256" key="2">
    <source>
        <dbReference type="ARBA" id="ARBA00023008"/>
    </source>
</evidence>
<sequence>MKTLKAIRIVAWAAVAIVIGGVATVLVLQQFDDPPIATVATIGGPFSLTDQHGQLVTEASLKGHPSAMFFGYTYCPDVCPTTLFEMTSLMAELGPDADKLKVYFVTVDPERDTQAVLADYLQAFDPRIGGLTGSREEIDKTLSAFRVFSRKVEGEDGSYLMDHTASVYLFDDDAVFTSTIDYQEDDTTALAKLKRLIDGA</sequence>
<dbReference type="PANTHER" id="PTHR12151">
    <property type="entry name" value="ELECTRON TRANSPORT PROTIN SCO1/SENC FAMILY MEMBER"/>
    <property type="match status" value="1"/>
</dbReference>
<dbReference type="Proteomes" id="UP000199071">
    <property type="component" value="Unassembled WGS sequence"/>
</dbReference>
<dbReference type="InterPro" id="IPR036249">
    <property type="entry name" value="Thioredoxin-like_sf"/>
</dbReference>
<dbReference type="CDD" id="cd02968">
    <property type="entry name" value="SCO"/>
    <property type="match status" value="1"/>
</dbReference>
<feature type="domain" description="Thioredoxin" evidence="6">
    <location>
        <begin position="37"/>
        <end position="200"/>
    </location>
</feature>
<feature type="transmembrane region" description="Helical" evidence="5">
    <location>
        <begin position="9"/>
        <end position="28"/>
    </location>
</feature>
<dbReference type="GO" id="GO:0046872">
    <property type="term" value="F:metal ion binding"/>
    <property type="evidence" value="ECO:0007669"/>
    <property type="project" value="UniProtKB-KW"/>
</dbReference>
<accession>A0A1G6C5U0</accession>
<evidence type="ECO:0000256" key="3">
    <source>
        <dbReference type="PIRSR" id="PIRSR603782-1"/>
    </source>
</evidence>
<dbReference type="OrthoDB" id="9790194at2"/>
<keyword evidence="4" id="KW-1015">Disulfide bond</keyword>
<evidence type="ECO:0000256" key="1">
    <source>
        <dbReference type="ARBA" id="ARBA00010996"/>
    </source>
</evidence>
<protein>
    <submittedName>
        <fullName evidence="7">Protein SCO1/2</fullName>
    </submittedName>
</protein>
<dbReference type="FunFam" id="3.40.30.10:FF:000013">
    <property type="entry name" value="Blast:Protein SCO1 homolog, mitochondrial"/>
    <property type="match status" value="1"/>
</dbReference>